<dbReference type="HAMAP" id="MF_01197">
    <property type="entry name" value="SepF"/>
    <property type="match status" value="1"/>
</dbReference>
<comment type="caution">
    <text evidence="5">The sequence shown here is derived from an EMBL/GenBank/DDBJ whole genome shotgun (WGS) entry which is preliminary data.</text>
</comment>
<dbReference type="InterPro" id="IPR007561">
    <property type="entry name" value="Cell_div_SepF/SepF-rel"/>
</dbReference>
<organism evidence="5">
    <name type="scientific">bioreactor metagenome</name>
    <dbReference type="NCBI Taxonomy" id="1076179"/>
    <lineage>
        <taxon>unclassified sequences</taxon>
        <taxon>metagenomes</taxon>
        <taxon>ecological metagenomes</taxon>
    </lineage>
</organism>
<feature type="region of interest" description="Disordered" evidence="4">
    <location>
        <begin position="41"/>
        <end position="75"/>
    </location>
</feature>
<feature type="compositionally biased region" description="Basic residues" evidence="4">
    <location>
        <begin position="1"/>
        <end position="11"/>
    </location>
</feature>
<feature type="region of interest" description="Disordered" evidence="4">
    <location>
        <begin position="1"/>
        <end position="26"/>
    </location>
</feature>
<keyword evidence="3" id="KW-0131">Cell cycle</keyword>
<evidence type="ECO:0000256" key="2">
    <source>
        <dbReference type="ARBA" id="ARBA00023210"/>
    </source>
</evidence>
<evidence type="ECO:0000313" key="5">
    <source>
        <dbReference type="EMBL" id="MPM27479.1"/>
    </source>
</evidence>
<gene>
    <name evidence="5" type="primary">sepF_14</name>
    <name evidence="5" type="ORF">SDC9_73990</name>
</gene>
<feature type="compositionally biased region" description="Basic and acidic residues" evidence="4">
    <location>
        <begin position="54"/>
        <end position="64"/>
    </location>
</feature>
<accession>A0A644YGM1</accession>
<dbReference type="InterPro" id="IPR038594">
    <property type="entry name" value="SepF-like_sf"/>
</dbReference>
<evidence type="ECO:0000256" key="4">
    <source>
        <dbReference type="SAM" id="MobiDB-lite"/>
    </source>
</evidence>
<dbReference type="GO" id="GO:0000917">
    <property type="term" value="P:division septum assembly"/>
    <property type="evidence" value="ECO:0007669"/>
    <property type="project" value="UniProtKB-KW"/>
</dbReference>
<evidence type="ECO:0000256" key="3">
    <source>
        <dbReference type="ARBA" id="ARBA00023306"/>
    </source>
</evidence>
<keyword evidence="2" id="KW-0717">Septation</keyword>
<name>A0A644YGM1_9ZZZZ</name>
<proteinExistence type="inferred from homology"/>
<evidence type="ECO:0000256" key="1">
    <source>
        <dbReference type="ARBA" id="ARBA00022618"/>
    </source>
</evidence>
<feature type="compositionally biased region" description="Pro residues" evidence="4">
    <location>
        <begin position="125"/>
        <end position="137"/>
    </location>
</feature>
<feature type="region of interest" description="Disordered" evidence="4">
    <location>
        <begin position="105"/>
        <end position="138"/>
    </location>
</feature>
<dbReference type="InterPro" id="IPR023052">
    <property type="entry name" value="Cell_div_SepF"/>
</dbReference>
<protein>
    <submittedName>
        <fullName evidence="5">Cell division protein SepF</fullName>
    </submittedName>
</protein>
<dbReference type="EMBL" id="VSSQ01005004">
    <property type="protein sequence ID" value="MPM27479.1"/>
    <property type="molecule type" value="Genomic_DNA"/>
</dbReference>
<keyword evidence="1 5" id="KW-0132">Cell division</keyword>
<dbReference type="PANTHER" id="PTHR35798">
    <property type="entry name" value="CELL DIVISION PROTEIN SEPF"/>
    <property type="match status" value="1"/>
</dbReference>
<reference evidence="5" key="1">
    <citation type="submission" date="2019-08" db="EMBL/GenBank/DDBJ databases">
        <authorList>
            <person name="Kucharzyk K."/>
            <person name="Murdoch R.W."/>
            <person name="Higgins S."/>
            <person name="Loffler F."/>
        </authorList>
    </citation>
    <scope>NUCLEOTIDE SEQUENCE</scope>
</reference>
<sequence>MGGLHTRRLHARVQPAADDTEEGSRMAQWVKRASEWIGLGPRETDRYDDYDDELPARGHERVLGDDYGDESGTYEDSGVYEELYHPDEDDYDEPPHEHTEVTEMVPARGSQGRTPAAVPTSVRPPVEPAPYREPPVEPSRTADINRIIFITPKTFNEARSIGENFRDGFPVIINLSFMEHDHARRVVDFASGLIFGLNGSIEKVDNGVFLLSPHNVRVTTEDKQRIAEGFYNQS</sequence>
<dbReference type="PANTHER" id="PTHR35798:SF1">
    <property type="entry name" value="CELL DIVISION PROTEIN SEPF"/>
    <property type="match status" value="1"/>
</dbReference>
<dbReference type="Pfam" id="PF04472">
    <property type="entry name" value="SepF"/>
    <property type="match status" value="1"/>
</dbReference>
<dbReference type="Gene3D" id="3.30.110.150">
    <property type="entry name" value="SepF-like protein"/>
    <property type="match status" value="1"/>
</dbReference>
<dbReference type="AlphaFoldDB" id="A0A644YGM1"/>